<feature type="compositionally biased region" description="Basic and acidic residues" evidence="1">
    <location>
        <begin position="234"/>
        <end position="253"/>
    </location>
</feature>
<dbReference type="AlphaFoldDB" id="A0A8T1ZC36"/>
<dbReference type="OrthoDB" id="549068at2759"/>
<comment type="caution">
    <text evidence="3">The sequence shown here is derived from an EMBL/GenBank/DDBJ whole genome shotgun (WGS) entry which is preliminary data.</text>
</comment>
<dbReference type="Proteomes" id="UP000694251">
    <property type="component" value="Chromosome 11"/>
</dbReference>
<evidence type="ECO:0000256" key="1">
    <source>
        <dbReference type="SAM" id="MobiDB-lite"/>
    </source>
</evidence>
<dbReference type="EMBL" id="JAEFBJ010000011">
    <property type="protein sequence ID" value="KAG7556376.1"/>
    <property type="molecule type" value="Genomic_DNA"/>
</dbReference>
<dbReference type="PANTHER" id="PTHR34810:SF1">
    <property type="entry name" value="DNA-BINDING PROTEIN BIN4"/>
    <property type="match status" value="1"/>
</dbReference>
<feature type="compositionally biased region" description="Acidic residues" evidence="1">
    <location>
        <begin position="158"/>
        <end position="170"/>
    </location>
</feature>
<protein>
    <submittedName>
        <fullName evidence="3">Uncharacterized protein</fullName>
    </submittedName>
</protein>
<feature type="transmembrane region" description="Helical" evidence="2">
    <location>
        <begin position="326"/>
        <end position="345"/>
    </location>
</feature>
<gene>
    <name evidence="3" type="ORF">ISN44_As11g024140</name>
</gene>
<dbReference type="GO" id="GO:0009330">
    <property type="term" value="C:DNA topoisomerase type II (double strand cut, ATP-hydrolyzing) complex"/>
    <property type="evidence" value="ECO:0007669"/>
    <property type="project" value="InterPro"/>
</dbReference>
<feature type="compositionally biased region" description="Basic residues" evidence="1">
    <location>
        <begin position="174"/>
        <end position="191"/>
    </location>
</feature>
<feature type="region of interest" description="Disordered" evidence="1">
    <location>
        <begin position="100"/>
        <end position="275"/>
    </location>
</feature>
<accession>A0A8T1ZC36</accession>
<keyword evidence="4" id="KW-1185">Reference proteome</keyword>
<dbReference type="InterPro" id="IPR033246">
    <property type="entry name" value="BIN4"/>
</dbReference>
<dbReference type="GO" id="GO:0003690">
    <property type="term" value="F:double-stranded DNA binding"/>
    <property type="evidence" value="ECO:0007669"/>
    <property type="project" value="InterPro"/>
</dbReference>
<proteinExistence type="predicted"/>
<dbReference type="EMBL" id="JAEFBJ010000011">
    <property type="protein sequence ID" value="KAG7556375.1"/>
    <property type="molecule type" value="Genomic_DNA"/>
</dbReference>
<keyword evidence="2" id="KW-0472">Membrane</keyword>
<evidence type="ECO:0000256" key="2">
    <source>
        <dbReference type="SAM" id="Phobius"/>
    </source>
</evidence>
<keyword evidence="2" id="KW-1133">Transmembrane helix</keyword>
<dbReference type="GO" id="GO:0005634">
    <property type="term" value="C:nucleus"/>
    <property type="evidence" value="ECO:0007669"/>
    <property type="project" value="TreeGrafter"/>
</dbReference>
<evidence type="ECO:0000313" key="3">
    <source>
        <dbReference type="EMBL" id="KAG7556376.1"/>
    </source>
</evidence>
<dbReference type="PANTHER" id="PTHR34810">
    <property type="entry name" value="DNA-BINDING PROTEIN BIN4"/>
    <property type="match status" value="1"/>
</dbReference>
<reference evidence="3 4" key="1">
    <citation type="submission" date="2020-12" db="EMBL/GenBank/DDBJ databases">
        <title>Concerted genomic and epigenomic changes stabilize Arabidopsis allopolyploids.</title>
        <authorList>
            <person name="Chen Z."/>
        </authorList>
    </citation>
    <scope>NUCLEOTIDE SEQUENCE [LARGE SCALE GENOMIC DNA]</scope>
    <source>
        <strain evidence="3">As9502</strain>
        <tissue evidence="3">Leaf</tissue>
    </source>
</reference>
<keyword evidence="2" id="KW-0812">Transmembrane</keyword>
<feature type="compositionally biased region" description="Basic and acidic residues" evidence="1">
    <location>
        <begin position="114"/>
        <end position="125"/>
    </location>
</feature>
<dbReference type="GO" id="GO:0042023">
    <property type="term" value="P:DNA endoreduplication"/>
    <property type="evidence" value="ECO:0007669"/>
    <property type="project" value="InterPro"/>
</dbReference>
<name>A0A8T1ZC36_ARASU</name>
<dbReference type="GO" id="GO:0051276">
    <property type="term" value="P:chromosome organization"/>
    <property type="evidence" value="ECO:0007669"/>
    <property type="project" value="TreeGrafter"/>
</dbReference>
<sequence length="347" mass="37883">MSSSSREGSPDWLRSYEAPMTTSLLSLSSSDDDSPYRVSEAVSSLPVPDDDGDDTTILEKESVESQESVELLSKKNSETNVVMKQVSIEQVFSRKKKADASLILEGKQNGNNIDGEKLSSKHKDAQQGGDDSVWLVSSDSEPSSSAPIKQEVTVSTEKDEDIVPEATEEEPAVKKVRKEKSPKTKSKSGRKTPKEGNSAQEILKSEDKDTDTTIAEEVTTERSPKTKSKSGRKTPKEEISAQEILKSEDKDTDTTIADEVTTDQKIKPSSGSSSRLPLVLSEKVNRTKVLVECEGDSIDLSGDMGAVGRVVVSDTTGDMYLDLKGMFTHIYISLASLFMLLIFDFSH</sequence>
<evidence type="ECO:0000313" key="4">
    <source>
        <dbReference type="Proteomes" id="UP000694251"/>
    </source>
</evidence>
<feature type="region of interest" description="Disordered" evidence="1">
    <location>
        <begin position="25"/>
        <end position="55"/>
    </location>
</feature>
<feature type="compositionally biased region" description="Low complexity" evidence="1">
    <location>
        <begin position="132"/>
        <end position="145"/>
    </location>
</feature>
<organism evidence="3 4">
    <name type="scientific">Arabidopsis suecica</name>
    <name type="common">Swedish thale-cress</name>
    <name type="synonym">Cardaminopsis suecica</name>
    <dbReference type="NCBI Taxonomy" id="45249"/>
    <lineage>
        <taxon>Eukaryota</taxon>
        <taxon>Viridiplantae</taxon>
        <taxon>Streptophyta</taxon>
        <taxon>Embryophyta</taxon>
        <taxon>Tracheophyta</taxon>
        <taxon>Spermatophyta</taxon>
        <taxon>Magnoliopsida</taxon>
        <taxon>eudicotyledons</taxon>
        <taxon>Gunneridae</taxon>
        <taxon>Pentapetalae</taxon>
        <taxon>rosids</taxon>
        <taxon>malvids</taxon>
        <taxon>Brassicales</taxon>
        <taxon>Brassicaceae</taxon>
        <taxon>Camelineae</taxon>
        <taxon>Arabidopsis</taxon>
    </lineage>
</organism>